<name>A0A0A8YVK1_ARUDO</name>
<reference evidence="1" key="1">
    <citation type="submission" date="2014-09" db="EMBL/GenBank/DDBJ databases">
        <authorList>
            <person name="Magalhaes I.L.F."/>
            <person name="Oliveira U."/>
            <person name="Santos F.R."/>
            <person name="Vidigal T.H.D.A."/>
            <person name="Brescovit A.D."/>
            <person name="Santos A.J."/>
        </authorList>
    </citation>
    <scope>NUCLEOTIDE SEQUENCE</scope>
    <source>
        <tissue evidence="1">Shoot tissue taken approximately 20 cm above the soil surface</tissue>
    </source>
</reference>
<evidence type="ECO:0000313" key="1">
    <source>
        <dbReference type="EMBL" id="JAD30596.1"/>
    </source>
</evidence>
<accession>A0A0A8YVK1</accession>
<proteinExistence type="predicted"/>
<protein>
    <submittedName>
        <fullName evidence="1">Uncharacterized protein</fullName>
    </submittedName>
</protein>
<reference evidence="1" key="2">
    <citation type="journal article" date="2015" name="Data Brief">
        <title>Shoot transcriptome of the giant reed, Arundo donax.</title>
        <authorList>
            <person name="Barrero R.A."/>
            <person name="Guerrero F.D."/>
            <person name="Moolhuijzen P."/>
            <person name="Goolsby J.A."/>
            <person name="Tidwell J."/>
            <person name="Bellgard S.E."/>
            <person name="Bellgard M.I."/>
        </authorList>
    </citation>
    <scope>NUCLEOTIDE SEQUENCE</scope>
    <source>
        <tissue evidence="1">Shoot tissue taken approximately 20 cm above the soil surface</tissue>
    </source>
</reference>
<sequence>MTLVFSRIRRRTA</sequence>
<dbReference type="EMBL" id="GBRH01267299">
    <property type="protein sequence ID" value="JAD30596.1"/>
    <property type="molecule type" value="Transcribed_RNA"/>
</dbReference>
<organism evidence="1">
    <name type="scientific">Arundo donax</name>
    <name type="common">Giant reed</name>
    <name type="synonym">Donax arundinaceus</name>
    <dbReference type="NCBI Taxonomy" id="35708"/>
    <lineage>
        <taxon>Eukaryota</taxon>
        <taxon>Viridiplantae</taxon>
        <taxon>Streptophyta</taxon>
        <taxon>Embryophyta</taxon>
        <taxon>Tracheophyta</taxon>
        <taxon>Spermatophyta</taxon>
        <taxon>Magnoliopsida</taxon>
        <taxon>Liliopsida</taxon>
        <taxon>Poales</taxon>
        <taxon>Poaceae</taxon>
        <taxon>PACMAD clade</taxon>
        <taxon>Arundinoideae</taxon>
        <taxon>Arundineae</taxon>
        <taxon>Arundo</taxon>
    </lineage>
</organism>